<reference evidence="8 9" key="1">
    <citation type="submission" date="2021-05" db="EMBL/GenBank/DDBJ databases">
        <title>Novel Bacillus species.</title>
        <authorList>
            <person name="Liu G."/>
        </authorList>
    </citation>
    <scope>NUCLEOTIDE SEQUENCE [LARGE SCALE GENOMIC DNA]</scope>
    <source>
        <strain evidence="8 9">FJAT-49682</strain>
    </source>
</reference>
<evidence type="ECO:0000256" key="3">
    <source>
        <dbReference type="ARBA" id="ARBA00023125"/>
    </source>
</evidence>
<feature type="DNA-binding region" description="H-T-H motif" evidence="5">
    <location>
        <begin position="43"/>
        <end position="62"/>
    </location>
</feature>
<keyword evidence="4" id="KW-0804">Transcription</keyword>
<evidence type="ECO:0000313" key="8">
    <source>
        <dbReference type="EMBL" id="MBS4223583.1"/>
    </source>
</evidence>
<dbReference type="InterPro" id="IPR001647">
    <property type="entry name" value="HTH_TetR"/>
</dbReference>
<evidence type="ECO:0000313" key="9">
    <source>
        <dbReference type="Proteomes" id="UP000676456"/>
    </source>
</evidence>
<gene>
    <name evidence="8" type="ORF">KHA91_12575</name>
</gene>
<dbReference type="SUPFAM" id="SSF48498">
    <property type="entry name" value="Tetracyclin repressor-like, C-terminal domain"/>
    <property type="match status" value="1"/>
</dbReference>
<dbReference type="Pfam" id="PF00440">
    <property type="entry name" value="TetR_N"/>
    <property type="match status" value="1"/>
</dbReference>
<dbReference type="Gene3D" id="1.10.357.10">
    <property type="entry name" value="Tetracycline Repressor, domain 2"/>
    <property type="match status" value="1"/>
</dbReference>
<dbReference type="PANTHER" id="PTHR30055">
    <property type="entry name" value="HTH-TYPE TRANSCRIPTIONAL REGULATOR RUTR"/>
    <property type="match status" value="1"/>
</dbReference>
<dbReference type="PANTHER" id="PTHR30055:SF175">
    <property type="entry name" value="HTH-TYPE TRANSCRIPTIONAL REPRESSOR KSTR2"/>
    <property type="match status" value="1"/>
</dbReference>
<keyword evidence="6" id="KW-0175">Coiled coil</keyword>
<sequence>MKHENIGRSLGRPRISELKQPTDELILAAAAQLFLHKGFQKVSIEEVAQACNVTKATVYYYFSTKAELYTAAMLAVMERIYELTTQMLKTDIPLHDRLLAVAESHLEATAAIDLNSYLRESQEVLSVQQMQKMKEAEERIFHLLERELEKAINNGDIRKVNAKFAAHAFLSLLRMGNQSLSSGNDLFKDSKEAAKEILDLYWKGLQI</sequence>
<dbReference type="PRINTS" id="PR00455">
    <property type="entry name" value="HTHTETR"/>
</dbReference>
<evidence type="ECO:0000256" key="5">
    <source>
        <dbReference type="PROSITE-ProRule" id="PRU00335"/>
    </source>
</evidence>
<feature type="coiled-coil region" evidence="6">
    <location>
        <begin position="127"/>
        <end position="154"/>
    </location>
</feature>
<keyword evidence="3 5" id="KW-0238">DNA-binding</keyword>
<dbReference type="InterPro" id="IPR036271">
    <property type="entry name" value="Tet_transcr_reg_TetR-rel_C_sf"/>
</dbReference>
<dbReference type="Gene3D" id="1.10.10.60">
    <property type="entry name" value="Homeodomain-like"/>
    <property type="match status" value="1"/>
</dbReference>
<dbReference type="InterPro" id="IPR009057">
    <property type="entry name" value="Homeodomain-like_sf"/>
</dbReference>
<dbReference type="EMBL" id="JAGYPN010000002">
    <property type="protein sequence ID" value="MBS4223583.1"/>
    <property type="molecule type" value="Genomic_DNA"/>
</dbReference>
<dbReference type="InterPro" id="IPR023772">
    <property type="entry name" value="DNA-bd_HTH_TetR-type_CS"/>
</dbReference>
<dbReference type="GO" id="GO:0003700">
    <property type="term" value="F:DNA-binding transcription factor activity"/>
    <property type="evidence" value="ECO:0007669"/>
    <property type="project" value="TreeGrafter"/>
</dbReference>
<evidence type="ECO:0000256" key="4">
    <source>
        <dbReference type="ARBA" id="ARBA00023163"/>
    </source>
</evidence>
<dbReference type="RefSeq" id="WP_213098582.1">
    <property type="nucleotide sequence ID" value="NZ_JAGYPN010000002.1"/>
</dbReference>
<dbReference type="PROSITE" id="PS50977">
    <property type="entry name" value="HTH_TETR_2"/>
    <property type="match status" value="1"/>
</dbReference>
<dbReference type="AlphaFoldDB" id="A0A942URS2"/>
<keyword evidence="9" id="KW-1185">Reference proteome</keyword>
<feature type="domain" description="HTH tetR-type" evidence="7">
    <location>
        <begin position="20"/>
        <end position="80"/>
    </location>
</feature>
<dbReference type="SUPFAM" id="SSF46689">
    <property type="entry name" value="Homeodomain-like"/>
    <property type="match status" value="1"/>
</dbReference>
<evidence type="ECO:0000259" key="7">
    <source>
        <dbReference type="PROSITE" id="PS50977"/>
    </source>
</evidence>
<dbReference type="Proteomes" id="UP000676456">
    <property type="component" value="Unassembled WGS sequence"/>
</dbReference>
<name>A0A942URS2_9BACI</name>
<evidence type="ECO:0000256" key="2">
    <source>
        <dbReference type="ARBA" id="ARBA00023015"/>
    </source>
</evidence>
<evidence type="ECO:0000256" key="6">
    <source>
        <dbReference type="SAM" id="Coils"/>
    </source>
</evidence>
<keyword evidence="2" id="KW-0805">Transcription regulation</keyword>
<keyword evidence="1" id="KW-0678">Repressor</keyword>
<dbReference type="InterPro" id="IPR050109">
    <property type="entry name" value="HTH-type_TetR-like_transc_reg"/>
</dbReference>
<proteinExistence type="predicted"/>
<dbReference type="GO" id="GO:0000976">
    <property type="term" value="F:transcription cis-regulatory region binding"/>
    <property type="evidence" value="ECO:0007669"/>
    <property type="project" value="TreeGrafter"/>
</dbReference>
<organism evidence="8 9">
    <name type="scientific">Lederbergia citrea</name>
    <dbReference type="NCBI Taxonomy" id="2833581"/>
    <lineage>
        <taxon>Bacteria</taxon>
        <taxon>Bacillati</taxon>
        <taxon>Bacillota</taxon>
        <taxon>Bacilli</taxon>
        <taxon>Bacillales</taxon>
        <taxon>Bacillaceae</taxon>
        <taxon>Lederbergia</taxon>
    </lineage>
</organism>
<dbReference type="PROSITE" id="PS01081">
    <property type="entry name" value="HTH_TETR_1"/>
    <property type="match status" value="1"/>
</dbReference>
<protein>
    <submittedName>
        <fullName evidence="8">TetR/AcrR family transcriptional regulator</fullName>
    </submittedName>
</protein>
<accession>A0A942URS2</accession>
<evidence type="ECO:0000256" key="1">
    <source>
        <dbReference type="ARBA" id="ARBA00022491"/>
    </source>
</evidence>
<comment type="caution">
    <text evidence="8">The sequence shown here is derived from an EMBL/GenBank/DDBJ whole genome shotgun (WGS) entry which is preliminary data.</text>
</comment>